<sequence length="44" mass="5304">QIDKIQEGNYEVFRDLDFDNERISEVLEFMLEELEEAILKKKDA</sequence>
<comment type="caution">
    <text evidence="1">The sequence shown here is derived from an EMBL/GenBank/DDBJ whole genome shotgun (WGS) entry which is preliminary data.</text>
</comment>
<organism evidence="1 2">
    <name type="scientific">Scutellospora calospora</name>
    <dbReference type="NCBI Taxonomy" id="85575"/>
    <lineage>
        <taxon>Eukaryota</taxon>
        <taxon>Fungi</taxon>
        <taxon>Fungi incertae sedis</taxon>
        <taxon>Mucoromycota</taxon>
        <taxon>Glomeromycotina</taxon>
        <taxon>Glomeromycetes</taxon>
        <taxon>Diversisporales</taxon>
        <taxon>Gigasporaceae</taxon>
        <taxon>Scutellospora</taxon>
    </lineage>
</organism>
<keyword evidence="2" id="KW-1185">Reference proteome</keyword>
<proteinExistence type="predicted"/>
<feature type="non-terminal residue" evidence="1">
    <location>
        <position position="1"/>
    </location>
</feature>
<protein>
    <submittedName>
        <fullName evidence="1">2820_t:CDS:1</fullName>
    </submittedName>
</protein>
<accession>A0ACA9MBT2</accession>
<dbReference type="EMBL" id="CAJVPM010011615">
    <property type="protein sequence ID" value="CAG8582433.1"/>
    <property type="molecule type" value="Genomic_DNA"/>
</dbReference>
<reference evidence="1" key="1">
    <citation type="submission" date="2021-06" db="EMBL/GenBank/DDBJ databases">
        <authorList>
            <person name="Kallberg Y."/>
            <person name="Tangrot J."/>
            <person name="Rosling A."/>
        </authorList>
    </citation>
    <scope>NUCLEOTIDE SEQUENCE</scope>
    <source>
        <strain evidence="1">AU212A</strain>
    </source>
</reference>
<evidence type="ECO:0000313" key="1">
    <source>
        <dbReference type="EMBL" id="CAG8582433.1"/>
    </source>
</evidence>
<name>A0ACA9MBT2_9GLOM</name>
<evidence type="ECO:0000313" key="2">
    <source>
        <dbReference type="Proteomes" id="UP000789860"/>
    </source>
</evidence>
<gene>
    <name evidence="1" type="ORF">SCALOS_LOCUS6258</name>
</gene>
<dbReference type="Proteomes" id="UP000789860">
    <property type="component" value="Unassembled WGS sequence"/>
</dbReference>